<feature type="region of interest" description="Disordered" evidence="1">
    <location>
        <begin position="293"/>
        <end position="318"/>
    </location>
</feature>
<reference evidence="3 4" key="1">
    <citation type="submission" date="2024-10" db="EMBL/GenBank/DDBJ databases">
        <title>The Natural Products Discovery Center: Release of the First 8490 Sequenced Strains for Exploring Actinobacteria Biosynthetic Diversity.</title>
        <authorList>
            <person name="Kalkreuter E."/>
            <person name="Kautsar S.A."/>
            <person name="Yang D."/>
            <person name="Bader C.D."/>
            <person name="Teijaro C.N."/>
            <person name="Fluegel L."/>
            <person name="Davis C.M."/>
            <person name="Simpson J.R."/>
            <person name="Lauterbach L."/>
            <person name="Steele A.D."/>
            <person name="Gui C."/>
            <person name="Meng S."/>
            <person name="Li G."/>
            <person name="Viehrig K."/>
            <person name="Ye F."/>
            <person name="Su P."/>
            <person name="Kiefer A.F."/>
            <person name="Nichols A."/>
            <person name="Cepeda A.J."/>
            <person name="Yan W."/>
            <person name="Fan B."/>
            <person name="Jiang Y."/>
            <person name="Adhikari A."/>
            <person name="Zheng C.-J."/>
            <person name="Schuster L."/>
            <person name="Cowan T.M."/>
            <person name="Smanski M.J."/>
            <person name="Chevrette M.G."/>
            <person name="De Carvalho L.P.S."/>
            <person name="Shen B."/>
        </authorList>
    </citation>
    <scope>NUCLEOTIDE SEQUENCE [LARGE SCALE GENOMIC DNA]</scope>
    <source>
        <strain evidence="3 4">NPDC000087</strain>
    </source>
</reference>
<evidence type="ECO:0000313" key="4">
    <source>
        <dbReference type="Proteomes" id="UP001602245"/>
    </source>
</evidence>
<keyword evidence="4" id="KW-1185">Reference proteome</keyword>
<dbReference type="EMBL" id="JBIAZU010000003">
    <property type="protein sequence ID" value="MFF5291837.1"/>
    <property type="molecule type" value="Genomic_DNA"/>
</dbReference>
<gene>
    <name evidence="3" type="ORF">ACFY35_20545</name>
</gene>
<proteinExistence type="predicted"/>
<organism evidence="3 4">
    <name type="scientific">Paractinoplanes globisporus</name>
    <dbReference type="NCBI Taxonomy" id="113565"/>
    <lineage>
        <taxon>Bacteria</taxon>
        <taxon>Bacillati</taxon>
        <taxon>Actinomycetota</taxon>
        <taxon>Actinomycetes</taxon>
        <taxon>Micromonosporales</taxon>
        <taxon>Micromonosporaceae</taxon>
        <taxon>Paractinoplanes</taxon>
    </lineage>
</organism>
<dbReference type="InterPro" id="IPR010330">
    <property type="entry name" value="CoiA_nuc"/>
</dbReference>
<evidence type="ECO:0000256" key="1">
    <source>
        <dbReference type="SAM" id="MobiDB-lite"/>
    </source>
</evidence>
<dbReference type="Proteomes" id="UP001602245">
    <property type="component" value="Unassembled WGS sequence"/>
</dbReference>
<accession>A0ABW6WEU9</accession>
<dbReference type="Pfam" id="PF06054">
    <property type="entry name" value="CoiA_nuc"/>
    <property type="match status" value="1"/>
</dbReference>
<protein>
    <submittedName>
        <fullName evidence="3">Competence protein CoiA</fullName>
    </submittedName>
</protein>
<dbReference type="RefSeq" id="WP_020511703.1">
    <property type="nucleotide sequence ID" value="NZ_JBIAZU010000003.1"/>
</dbReference>
<sequence length="442" mass="48975">MPLTANGLGGLLDATRDDLGGGVCWQSIHRVRPRIPLRCPGCGHAMHAKVSPLGLRFFAHDAAQRDCALNGETVDHRLLKSAIAAAVRRAGWRAELEATGPDRRWRADVLAIAPDDNRTVAWEAQLSAQSADQTQARTARYTEDGIDTVWVFGRRRIGEQRGVSVTVDGDDRSIRVTGPVARLNAWHCEPGGCVRYRDLPSGPACPRHAAWEAVHLALDDFVSLVCRGAEHRLLPVLGRPATPKAGAPRMIEFAERRWWTSSSDLRTAHAIRDAQQTADAVAADLRERLHRESDNAMARRWSSTDRRSPQRRRPAADLLPRRALRPAPGLDFRMSQQQRHVANLAALRERQRRLKPTVLRQVTEQTGIKPWCVEEGDPDYAMGVSIFCGEPVAVICPVASRITPEVAQSLADVTVYVASERELRAIARHCLPGQQMVIVSDR</sequence>
<evidence type="ECO:0000313" key="3">
    <source>
        <dbReference type="EMBL" id="MFF5291837.1"/>
    </source>
</evidence>
<feature type="domain" description="Competence protein CoiA nuclease-like" evidence="2">
    <location>
        <begin position="72"/>
        <end position="162"/>
    </location>
</feature>
<name>A0ABW6WEU9_9ACTN</name>
<comment type="caution">
    <text evidence="3">The sequence shown here is derived from an EMBL/GenBank/DDBJ whole genome shotgun (WGS) entry which is preliminary data.</text>
</comment>
<evidence type="ECO:0000259" key="2">
    <source>
        <dbReference type="Pfam" id="PF06054"/>
    </source>
</evidence>